<dbReference type="PANTHER" id="PTHR36302">
    <property type="entry name" value="BLR7088 PROTEIN"/>
    <property type="match status" value="1"/>
</dbReference>
<dbReference type="InterPro" id="IPR007410">
    <property type="entry name" value="LpqE-like"/>
</dbReference>
<dbReference type="PANTHER" id="PTHR36302:SF1">
    <property type="entry name" value="COPPER CHAPERONE PCU(A)C"/>
    <property type="match status" value="1"/>
</dbReference>
<reference evidence="2" key="1">
    <citation type="submission" date="2022-08" db="EMBL/GenBank/DDBJ databases">
        <authorList>
            <person name="Somphong A."/>
            <person name="Phongsopitanun W."/>
        </authorList>
    </citation>
    <scope>NUCLEOTIDE SEQUENCE</scope>
    <source>
        <strain evidence="2">LP05-1</strain>
    </source>
</reference>
<evidence type="ECO:0000313" key="2">
    <source>
        <dbReference type="EMBL" id="MCS0637595.1"/>
    </source>
</evidence>
<dbReference type="Proteomes" id="UP001431313">
    <property type="component" value="Unassembled WGS sequence"/>
</dbReference>
<keyword evidence="1" id="KW-0472">Membrane</keyword>
<accession>A0ABT2CJK3</accession>
<evidence type="ECO:0000313" key="3">
    <source>
        <dbReference type="Proteomes" id="UP001431313"/>
    </source>
</evidence>
<keyword evidence="3" id="KW-1185">Reference proteome</keyword>
<feature type="transmembrane region" description="Helical" evidence="1">
    <location>
        <begin position="30"/>
        <end position="49"/>
    </location>
</feature>
<gene>
    <name evidence="2" type="ORF">NX801_18380</name>
</gene>
<dbReference type="InterPro" id="IPR058248">
    <property type="entry name" value="Lxx211020-like"/>
</dbReference>
<dbReference type="Gene3D" id="2.60.40.1890">
    <property type="entry name" value="PCu(A)C copper chaperone"/>
    <property type="match status" value="1"/>
</dbReference>
<dbReference type="RefSeq" id="WP_258788842.1">
    <property type="nucleotide sequence ID" value="NZ_JANUGQ010000015.1"/>
</dbReference>
<comment type="caution">
    <text evidence="2">The sequence shown here is derived from an EMBL/GenBank/DDBJ whole genome shotgun (WGS) entry which is preliminary data.</text>
</comment>
<evidence type="ECO:0000256" key="1">
    <source>
        <dbReference type="SAM" id="Phobius"/>
    </source>
</evidence>
<dbReference type="Pfam" id="PF04314">
    <property type="entry name" value="PCuAC"/>
    <property type="match status" value="1"/>
</dbReference>
<dbReference type="EMBL" id="JANUGQ010000015">
    <property type="protein sequence ID" value="MCS0637595.1"/>
    <property type="molecule type" value="Genomic_DNA"/>
</dbReference>
<sequence length="178" mass="18252">MNGTTPAAGTTPTRGAGARLRPAVRALRPALVPLGACLVTLLLLTAYTATGAAGTGPARIAVTRGRVFVPPNSERTSAYFDIGNTGAGADTLELVSSPALGSVMVSRRLVANGAGRMVSAGPLTIPAGGAVRMSPYDVNVMITYPPALEPGDKVPFDLWFRASGRIRVDAVVVPARWG</sequence>
<keyword evidence="1" id="KW-1133">Transmembrane helix</keyword>
<organism evidence="2 3">
    <name type="scientific">Streptomyces pyxinae</name>
    <dbReference type="NCBI Taxonomy" id="2970734"/>
    <lineage>
        <taxon>Bacteria</taxon>
        <taxon>Bacillati</taxon>
        <taxon>Actinomycetota</taxon>
        <taxon>Actinomycetes</taxon>
        <taxon>Kitasatosporales</taxon>
        <taxon>Streptomycetaceae</taxon>
        <taxon>Streptomyces</taxon>
    </lineage>
</organism>
<name>A0ABT2CJK3_9ACTN</name>
<protein>
    <submittedName>
        <fullName evidence="2">Copper chaperone PCu(A)C</fullName>
    </submittedName>
</protein>
<dbReference type="InterPro" id="IPR036182">
    <property type="entry name" value="PCuAC_sf"/>
</dbReference>
<keyword evidence="1" id="KW-0812">Transmembrane</keyword>
<proteinExistence type="predicted"/>
<dbReference type="SUPFAM" id="SSF110087">
    <property type="entry name" value="DR1885-like metal-binding protein"/>
    <property type="match status" value="1"/>
</dbReference>